<name>A0AAD6Y170_9AGAR</name>
<proteinExistence type="predicted"/>
<protein>
    <submittedName>
        <fullName evidence="2">Uncharacterized protein</fullName>
    </submittedName>
</protein>
<reference evidence="2" key="1">
    <citation type="submission" date="2023-03" db="EMBL/GenBank/DDBJ databases">
        <title>Massive genome expansion in bonnet fungi (Mycena s.s.) driven by repeated elements and novel gene families across ecological guilds.</title>
        <authorList>
            <consortium name="Lawrence Berkeley National Laboratory"/>
            <person name="Harder C.B."/>
            <person name="Miyauchi S."/>
            <person name="Viragh M."/>
            <person name="Kuo A."/>
            <person name="Thoen E."/>
            <person name="Andreopoulos B."/>
            <person name="Lu D."/>
            <person name="Skrede I."/>
            <person name="Drula E."/>
            <person name="Henrissat B."/>
            <person name="Morin E."/>
            <person name="Kohler A."/>
            <person name="Barry K."/>
            <person name="LaButti K."/>
            <person name="Morin E."/>
            <person name="Salamov A."/>
            <person name="Lipzen A."/>
            <person name="Mereny Z."/>
            <person name="Hegedus B."/>
            <person name="Baldrian P."/>
            <person name="Stursova M."/>
            <person name="Weitz H."/>
            <person name="Taylor A."/>
            <person name="Grigoriev I.V."/>
            <person name="Nagy L.G."/>
            <person name="Martin F."/>
            <person name="Kauserud H."/>
        </authorList>
    </citation>
    <scope>NUCLEOTIDE SEQUENCE</scope>
    <source>
        <strain evidence="2">9144</strain>
    </source>
</reference>
<keyword evidence="3" id="KW-1185">Reference proteome</keyword>
<evidence type="ECO:0000313" key="2">
    <source>
        <dbReference type="EMBL" id="KAJ7196293.1"/>
    </source>
</evidence>
<evidence type="ECO:0000313" key="3">
    <source>
        <dbReference type="Proteomes" id="UP001219525"/>
    </source>
</evidence>
<evidence type="ECO:0000256" key="1">
    <source>
        <dbReference type="SAM" id="MobiDB-lite"/>
    </source>
</evidence>
<comment type="caution">
    <text evidence="2">The sequence shown here is derived from an EMBL/GenBank/DDBJ whole genome shotgun (WGS) entry which is preliminary data.</text>
</comment>
<dbReference type="Proteomes" id="UP001219525">
    <property type="component" value="Unassembled WGS sequence"/>
</dbReference>
<dbReference type="EMBL" id="JARJCW010000085">
    <property type="protein sequence ID" value="KAJ7196293.1"/>
    <property type="molecule type" value="Genomic_DNA"/>
</dbReference>
<sequence>MSRENDPMAKVAQWRTGVAFYKFQGDLVNPCQRFNMRLPRSAERAVAELETNRSCHSSDHETSARGAQHSTTSGRAEGASLATPSFEEYCCQWGAQPASKTEETMSVSRRYKNYLLELEHAALRVHVEPTIATALPQAAAELRVARSCCEYAWEGSTPVLDLSGHLSRGEQKKTSNQHVHRLILYVGKADRARLGMDMRLVDNLNGVDMPVKASSDQVVT</sequence>
<feature type="compositionally biased region" description="Basic and acidic residues" evidence="1">
    <location>
        <begin position="49"/>
        <end position="63"/>
    </location>
</feature>
<dbReference type="AlphaFoldDB" id="A0AAD6Y170"/>
<organism evidence="2 3">
    <name type="scientific">Mycena pura</name>
    <dbReference type="NCBI Taxonomy" id="153505"/>
    <lineage>
        <taxon>Eukaryota</taxon>
        <taxon>Fungi</taxon>
        <taxon>Dikarya</taxon>
        <taxon>Basidiomycota</taxon>
        <taxon>Agaricomycotina</taxon>
        <taxon>Agaricomycetes</taxon>
        <taxon>Agaricomycetidae</taxon>
        <taxon>Agaricales</taxon>
        <taxon>Marasmiineae</taxon>
        <taxon>Mycenaceae</taxon>
        <taxon>Mycena</taxon>
    </lineage>
</organism>
<feature type="region of interest" description="Disordered" evidence="1">
    <location>
        <begin position="49"/>
        <end position="78"/>
    </location>
</feature>
<gene>
    <name evidence="2" type="ORF">GGX14DRAFT_545762</name>
</gene>
<accession>A0AAD6Y170</accession>